<organism evidence="1 2">
    <name type="scientific">Nonomuraea soli</name>
    <dbReference type="NCBI Taxonomy" id="1032476"/>
    <lineage>
        <taxon>Bacteria</taxon>
        <taxon>Bacillati</taxon>
        <taxon>Actinomycetota</taxon>
        <taxon>Actinomycetes</taxon>
        <taxon>Streptosporangiales</taxon>
        <taxon>Streptosporangiaceae</taxon>
        <taxon>Nonomuraea</taxon>
    </lineage>
</organism>
<reference evidence="1 2" key="1">
    <citation type="submission" date="2020-07" db="EMBL/GenBank/DDBJ databases">
        <title>Genomic Encyclopedia of Type Strains, Phase IV (KMG-IV): sequencing the most valuable type-strain genomes for metagenomic binning, comparative biology and taxonomic classification.</title>
        <authorList>
            <person name="Goeker M."/>
        </authorList>
    </citation>
    <scope>NUCLEOTIDE SEQUENCE [LARGE SCALE GENOMIC DNA]</scope>
    <source>
        <strain evidence="1 2">DSM 45533</strain>
    </source>
</reference>
<dbReference type="AlphaFoldDB" id="A0A7W0HVX2"/>
<sequence length="33" mass="3469">MISVTPANMSAAASGVGLKDLMARTSHDNLRPR</sequence>
<accession>A0A7W0HVX2</accession>
<dbReference type="EMBL" id="JACDUR010000011">
    <property type="protein sequence ID" value="MBA2897517.1"/>
    <property type="molecule type" value="Genomic_DNA"/>
</dbReference>
<keyword evidence="2" id="KW-1185">Reference proteome</keyword>
<gene>
    <name evidence="1" type="ORF">HNR30_008915</name>
</gene>
<dbReference type="Proteomes" id="UP000530928">
    <property type="component" value="Unassembled WGS sequence"/>
</dbReference>
<proteinExistence type="predicted"/>
<evidence type="ECO:0000313" key="1">
    <source>
        <dbReference type="EMBL" id="MBA2897517.1"/>
    </source>
</evidence>
<evidence type="ECO:0000313" key="2">
    <source>
        <dbReference type="Proteomes" id="UP000530928"/>
    </source>
</evidence>
<name>A0A7W0HVX2_9ACTN</name>
<protein>
    <submittedName>
        <fullName evidence="1">Uncharacterized protein</fullName>
    </submittedName>
</protein>
<comment type="caution">
    <text evidence="1">The sequence shown here is derived from an EMBL/GenBank/DDBJ whole genome shotgun (WGS) entry which is preliminary data.</text>
</comment>